<dbReference type="RefSeq" id="WP_399658302.1">
    <property type="nucleotide sequence ID" value="NZ_JBITYG010000021.1"/>
</dbReference>
<sequence>MYGNVSNYDYSEVPDHGTTYHFHYVFEESKAPGTQPGGGVAVKNNAASVTQCGYDSYRVYYNSGFAGHSQDFGWSNYCNATTNLDTTLKNGNASQHFI</sequence>
<evidence type="ECO:0000313" key="2">
    <source>
        <dbReference type="Proteomes" id="UP001614394"/>
    </source>
</evidence>
<organism evidence="1 2">
    <name type="scientific">Streptomyces fildesensis</name>
    <dbReference type="NCBI Taxonomy" id="375757"/>
    <lineage>
        <taxon>Bacteria</taxon>
        <taxon>Bacillati</taxon>
        <taxon>Actinomycetota</taxon>
        <taxon>Actinomycetes</taxon>
        <taxon>Kitasatosporales</taxon>
        <taxon>Streptomycetaceae</taxon>
        <taxon>Streptomyces</taxon>
    </lineage>
</organism>
<protein>
    <recommendedName>
        <fullName evidence="3">YHYH domain-containing protein</fullName>
    </recommendedName>
</protein>
<evidence type="ECO:0000313" key="1">
    <source>
        <dbReference type="EMBL" id="MFI9106640.1"/>
    </source>
</evidence>
<dbReference type="EMBL" id="JBITYG010000021">
    <property type="protein sequence ID" value="MFI9106640.1"/>
    <property type="molecule type" value="Genomic_DNA"/>
</dbReference>
<dbReference type="Proteomes" id="UP001614394">
    <property type="component" value="Unassembled WGS sequence"/>
</dbReference>
<comment type="caution">
    <text evidence="1">The sequence shown here is derived from an EMBL/GenBank/DDBJ whole genome shotgun (WGS) entry which is preliminary data.</text>
</comment>
<proteinExistence type="predicted"/>
<evidence type="ECO:0008006" key="3">
    <source>
        <dbReference type="Google" id="ProtNLM"/>
    </source>
</evidence>
<reference evidence="1 2" key="1">
    <citation type="submission" date="2024-10" db="EMBL/GenBank/DDBJ databases">
        <title>The Natural Products Discovery Center: Release of the First 8490 Sequenced Strains for Exploring Actinobacteria Biosynthetic Diversity.</title>
        <authorList>
            <person name="Kalkreuter E."/>
            <person name="Kautsar S.A."/>
            <person name="Yang D."/>
            <person name="Bader C.D."/>
            <person name="Teijaro C.N."/>
            <person name="Fluegel L."/>
            <person name="Davis C.M."/>
            <person name="Simpson J.R."/>
            <person name="Lauterbach L."/>
            <person name="Steele A.D."/>
            <person name="Gui C."/>
            <person name="Meng S."/>
            <person name="Li G."/>
            <person name="Viehrig K."/>
            <person name="Ye F."/>
            <person name="Su P."/>
            <person name="Kiefer A.F."/>
            <person name="Nichols A."/>
            <person name="Cepeda A.J."/>
            <person name="Yan W."/>
            <person name="Fan B."/>
            <person name="Jiang Y."/>
            <person name="Adhikari A."/>
            <person name="Zheng C.-J."/>
            <person name="Schuster L."/>
            <person name="Cowan T.M."/>
            <person name="Smanski M.J."/>
            <person name="Chevrette M.G."/>
            <person name="De Carvalho L.P.S."/>
            <person name="Shen B."/>
        </authorList>
    </citation>
    <scope>NUCLEOTIDE SEQUENCE [LARGE SCALE GENOMIC DNA]</scope>
    <source>
        <strain evidence="1 2">NPDC053399</strain>
    </source>
</reference>
<name>A0ABW8CJL0_9ACTN</name>
<gene>
    <name evidence="1" type="ORF">ACIGXA_39705</name>
</gene>
<keyword evidence="2" id="KW-1185">Reference proteome</keyword>
<accession>A0ABW8CJL0</accession>